<protein>
    <submittedName>
        <fullName evidence="9">Fucose permease</fullName>
    </submittedName>
</protein>
<feature type="transmembrane region" description="Helical" evidence="7">
    <location>
        <begin position="274"/>
        <end position="295"/>
    </location>
</feature>
<feature type="transmembrane region" description="Helical" evidence="7">
    <location>
        <begin position="399"/>
        <end position="420"/>
    </location>
</feature>
<accession>A0A1H8K070</accession>
<feature type="transmembrane region" description="Helical" evidence="7">
    <location>
        <begin position="301"/>
        <end position="324"/>
    </location>
</feature>
<evidence type="ECO:0000256" key="1">
    <source>
        <dbReference type="ARBA" id="ARBA00004127"/>
    </source>
</evidence>
<evidence type="ECO:0000256" key="3">
    <source>
        <dbReference type="ARBA" id="ARBA00022448"/>
    </source>
</evidence>
<dbReference type="SUPFAM" id="SSF103473">
    <property type="entry name" value="MFS general substrate transporter"/>
    <property type="match status" value="1"/>
</dbReference>
<feature type="transmembrane region" description="Helical" evidence="7">
    <location>
        <begin position="249"/>
        <end position="267"/>
    </location>
</feature>
<feature type="transmembrane region" description="Helical" evidence="7">
    <location>
        <begin position="99"/>
        <end position="126"/>
    </location>
</feature>
<keyword evidence="10" id="KW-1185">Reference proteome</keyword>
<dbReference type="EMBL" id="FOCL01000004">
    <property type="protein sequence ID" value="SEN85818.1"/>
    <property type="molecule type" value="Genomic_DNA"/>
</dbReference>
<keyword evidence="4 7" id="KW-0812">Transmembrane</keyword>
<dbReference type="InterPro" id="IPR020846">
    <property type="entry name" value="MFS_dom"/>
</dbReference>
<dbReference type="Proteomes" id="UP000198942">
    <property type="component" value="Unassembled WGS sequence"/>
</dbReference>
<comment type="similarity">
    <text evidence="2">Belongs to the major facilitator superfamily.</text>
</comment>
<evidence type="ECO:0000313" key="9">
    <source>
        <dbReference type="EMBL" id="SEN85818.1"/>
    </source>
</evidence>
<evidence type="ECO:0000256" key="4">
    <source>
        <dbReference type="ARBA" id="ARBA00022692"/>
    </source>
</evidence>
<dbReference type="AlphaFoldDB" id="A0A1H8K070"/>
<keyword evidence="3" id="KW-0813">Transport</keyword>
<organism evidence="9 10">
    <name type="scientific">Mucilaginibacter gossypiicola</name>
    <dbReference type="NCBI Taxonomy" id="551995"/>
    <lineage>
        <taxon>Bacteria</taxon>
        <taxon>Pseudomonadati</taxon>
        <taxon>Bacteroidota</taxon>
        <taxon>Sphingobacteriia</taxon>
        <taxon>Sphingobacteriales</taxon>
        <taxon>Sphingobacteriaceae</taxon>
        <taxon>Mucilaginibacter</taxon>
    </lineage>
</organism>
<feature type="transmembrane region" description="Helical" evidence="7">
    <location>
        <begin position="74"/>
        <end position="93"/>
    </location>
</feature>
<evidence type="ECO:0000313" key="10">
    <source>
        <dbReference type="Proteomes" id="UP000198942"/>
    </source>
</evidence>
<evidence type="ECO:0000256" key="5">
    <source>
        <dbReference type="ARBA" id="ARBA00022989"/>
    </source>
</evidence>
<evidence type="ECO:0000259" key="8">
    <source>
        <dbReference type="PROSITE" id="PS50850"/>
    </source>
</evidence>
<dbReference type="OrthoDB" id="9783757at2"/>
<sequence length="435" mass="46643">MQTINRAQLFRASCLSLLVTSLSFGIRAGILSDQGVRFHLNASQLGTIAATAFWGFPLAIIIGGFIVDIIGMKKLLVSAFVFHLVGILLTIFANGYWTLFLSTLMIGIANGTVEASCNPLVASLYTDNKTTKLNHFHLWFPAGIVIGTLIVFGLDTALAHGVSPKPYWISQVEIALMLIPTIAYGFLFSKLDFPVTERVSAGVSTEDMYMALVNPLFLFMIICMFGTAITELFTNQWTDVLFKTVTDNAILILTFVASVQVLGRAFASPIVHKLAPQGVLLISAILSALGIYLMVHLHGDAIYFAAVVFGLGVAFFWPCMIGFVAENLPRTGAVGLNLMGGAGMFGVSIYMMFMGGFYDKIMVSKLPAGASLDAYRSAPAGSDMAKAFDAARSAAGPEVLNTTLIIPVALIVAFVGLVIYMRSRKKTASLGAISV</sequence>
<dbReference type="InterPro" id="IPR036259">
    <property type="entry name" value="MFS_trans_sf"/>
</dbReference>
<dbReference type="Gene3D" id="1.20.1250.20">
    <property type="entry name" value="MFS general substrate transporter like domains"/>
    <property type="match status" value="2"/>
</dbReference>
<proteinExistence type="inferred from homology"/>
<comment type="subcellular location">
    <subcellularLocation>
        <location evidence="1">Endomembrane system</location>
        <topology evidence="1">Multi-pass membrane protein</topology>
    </subcellularLocation>
</comment>
<keyword evidence="6 7" id="KW-0472">Membrane</keyword>
<name>A0A1H8K070_9SPHI</name>
<keyword evidence="5 7" id="KW-1133">Transmembrane helix</keyword>
<feature type="transmembrane region" description="Helical" evidence="7">
    <location>
        <begin position="138"/>
        <end position="162"/>
    </location>
</feature>
<gene>
    <name evidence="9" type="ORF">SAMN05192574_104373</name>
</gene>
<feature type="transmembrane region" description="Helical" evidence="7">
    <location>
        <begin position="168"/>
        <end position="188"/>
    </location>
</feature>
<feature type="transmembrane region" description="Helical" evidence="7">
    <location>
        <begin position="209"/>
        <end position="229"/>
    </location>
</feature>
<feature type="transmembrane region" description="Helical" evidence="7">
    <location>
        <begin position="44"/>
        <end position="67"/>
    </location>
</feature>
<reference evidence="10" key="1">
    <citation type="submission" date="2016-10" db="EMBL/GenBank/DDBJ databases">
        <authorList>
            <person name="Varghese N."/>
            <person name="Submissions S."/>
        </authorList>
    </citation>
    <scope>NUCLEOTIDE SEQUENCE [LARGE SCALE GENOMIC DNA]</scope>
    <source>
        <strain evidence="10">Gh-48</strain>
    </source>
</reference>
<evidence type="ECO:0000256" key="6">
    <source>
        <dbReference type="ARBA" id="ARBA00023136"/>
    </source>
</evidence>
<dbReference type="GO" id="GO:0012505">
    <property type="term" value="C:endomembrane system"/>
    <property type="evidence" value="ECO:0007669"/>
    <property type="project" value="UniProtKB-SubCell"/>
</dbReference>
<feature type="domain" description="Major facilitator superfamily (MFS) profile" evidence="8">
    <location>
        <begin position="9"/>
        <end position="425"/>
    </location>
</feature>
<dbReference type="GO" id="GO:0016020">
    <property type="term" value="C:membrane"/>
    <property type="evidence" value="ECO:0007669"/>
    <property type="project" value="TreeGrafter"/>
</dbReference>
<dbReference type="PROSITE" id="PS50850">
    <property type="entry name" value="MFS"/>
    <property type="match status" value="1"/>
</dbReference>
<dbReference type="PANTHER" id="PTHR23514:SF3">
    <property type="entry name" value="BYPASS OF STOP CODON PROTEIN 6"/>
    <property type="match status" value="1"/>
</dbReference>
<evidence type="ECO:0000256" key="7">
    <source>
        <dbReference type="SAM" id="Phobius"/>
    </source>
</evidence>
<dbReference type="Pfam" id="PF07690">
    <property type="entry name" value="MFS_1"/>
    <property type="match status" value="1"/>
</dbReference>
<dbReference type="GO" id="GO:0022857">
    <property type="term" value="F:transmembrane transporter activity"/>
    <property type="evidence" value="ECO:0007669"/>
    <property type="project" value="InterPro"/>
</dbReference>
<evidence type="ECO:0000256" key="2">
    <source>
        <dbReference type="ARBA" id="ARBA00008335"/>
    </source>
</evidence>
<dbReference type="InterPro" id="IPR011701">
    <property type="entry name" value="MFS"/>
</dbReference>
<dbReference type="PANTHER" id="PTHR23514">
    <property type="entry name" value="BYPASS OF STOP CODON PROTEIN 6"/>
    <property type="match status" value="1"/>
</dbReference>
<dbReference type="InterPro" id="IPR051788">
    <property type="entry name" value="MFS_Transporter"/>
</dbReference>
<feature type="transmembrane region" description="Helical" evidence="7">
    <location>
        <begin position="336"/>
        <end position="358"/>
    </location>
</feature>
<dbReference type="STRING" id="551995.SAMN05192574_104373"/>
<dbReference type="RefSeq" id="WP_091211455.1">
    <property type="nucleotide sequence ID" value="NZ_FOCL01000004.1"/>
</dbReference>